<keyword evidence="3" id="KW-1185">Reference proteome</keyword>
<proteinExistence type="predicted"/>
<dbReference type="AlphaFoldDB" id="A0A8H8BUW1"/>
<evidence type="ECO:0000256" key="1">
    <source>
        <dbReference type="SAM" id="MobiDB-lite"/>
    </source>
</evidence>
<evidence type="ECO:0008006" key="4">
    <source>
        <dbReference type="Google" id="ProtNLM"/>
    </source>
</evidence>
<feature type="compositionally biased region" description="Polar residues" evidence="1">
    <location>
        <begin position="11"/>
        <end position="30"/>
    </location>
</feature>
<accession>A0A8H8BUW1</accession>
<dbReference type="SUPFAM" id="SSF48403">
    <property type="entry name" value="Ankyrin repeat"/>
    <property type="match status" value="1"/>
</dbReference>
<evidence type="ECO:0000313" key="3">
    <source>
        <dbReference type="Proteomes" id="UP000664132"/>
    </source>
</evidence>
<dbReference type="OrthoDB" id="47330at2759"/>
<dbReference type="EMBL" id="JAFJYH010000019">
    <property type="protein sequence ID" value="KAG4424569.1"/>
    <property type="molecule type" value="Genomic_DNA"/>
</dbReference>
<gene>
    <name evidence="2" type="ORF">IFR04_002279</name>
</gene>
<protein>
    <recommendedName>
        <fullName evidence="4">Ankyrin repeat protein</fullName>
    </recommendedName>
</protein>
<dbReference type="Proteomes" id="UP000664132">
    <property type="component" value="Unassembled WGS sequence"/>
</dbReference>
<reference evidence="2" key="1">
    <citation type="submission" date="2021-02" db="EMBL/GenBank/DDBJ databases">
        <title>Genome sequence Cadophora malorum strain M34.</title>
        <authorList>
            <person name="Stefanovic E."/>
            <person name="Vu D."/>
            <person name="Scully C."/>
            <person name="Dijksterhuis J."/>
            <person name="Roader J."/>
            <person name="Houbraken J."/>
        </authorList>
    </citation>
    <scope>NUCLEOTIDE SEQUENCE</scope>
    <source>
        <strain evidence="2">M34</strain>
    </source>
</reference>
<name>A0A8H8BUW1_9HELO</name>
<evidence type="ECO:0000313" key="2">
    <source>
        <dbReference type="EMBL" id="KAG4424569.1"/>
    </source>
</evidence>
<comment type="caution">
    <text evidence="2">The sequence shown here is derived from an EMBL/GenBank/DDBJ whole genome shotgun (WGS) entry which is preliminary data.</text>
</comment>
<feature type="region of interest" description="Disordered" evidence="1">
    <location>
        <begin position="1"/>
        <end position="35"/>
    </location>
</feature>
<organism evidence="2 3">
    <name type="scientific">Cadophora malorum</name>
    <dbReference type="NCBI Taxonomy" id="108018"/>
    <lineage>
        <taxon>Eukaryota</taxon>
        <taxon>Fungi</taxon>
        <taxon>Dikarya</taxon>
        <taxon>Ascomycota</taxon>
        <taxon>Pezizomycotina</taxon>
        <taxon>Leotiomycetes</taxon>
        <taxon>Helotiales</taxon>
        <taxon>Ploettnerulaceae</taxon>
        <taxon>Cadophora</taxon>
    </lineage>
</organism>
<sequence>MRPLSGFGISRSETGGSTDRTSKNEASTSDHSSRTKGAKEEWDFILAVVTIPIEVLWNFEGFKAINDKVKGFPSIFHAVETNNKSILRLWVTYGGEVNAIYGPKKTPHLAYAIIHAEKLEKDTTLMVATLLSLGADPNVIPSGFYTPFCRDLPDEGFEKDSLKDLTDENKRWCTKKSQVDCIIVTGETDIFGPRDPYHGVRNGSPLNSFLARNAGQRPIVFLGEYQDRRRLTTVDCSKTIWILATNALDGTIKRFCALNEKAIFVDGNNADKAVLMKRLAKELKTDFLRRFNFLPFSPGKQAVFVNKYLLELGRKIRAPVNLSDEPEEQPFGGIKQRIRQDATICQMLADEEYHADFGVRSLIKAVQTVEDVLVERHLDVNEEIVESDEVLDFIVDVSGVDIVANIVSTNALANM</sequence>
<dbReference type="InterPro" id="IPR036770">
    <property type="entry name" value="Ankyrin_rpt-contain_sf"/>
</dbReference>